<evidence type="ECO:0000313" key="4">
    <source>
        <dbReference type="Proteomes" id="UP000318521"/>
    </source>
</evidence>
<keyword evidence="2" id="KW-1133">Transmembrane helix</keyword>
<dbReference type="Proteomes" id="UP000318521">
    <property type="component" value="Unassembled WGS sequence"/>
</dbReference>
<feature type="compositionally biased region" description="Basic and acidic residues" evidence="1">
    <location>
        <begin position="157"/>
        <end position="175"/>
    </location>
</feature>
<keyword evidence="4" id="KW-1185">Reference proteome</keyword>
<evidence type="ECO:0000256" key="1">
    <source>
        <dbReference type="SAM" id="MobiDB-lite"/>
    </source>
</evidence>
<dbReference type="OrthoDB" id="147801at2"/>
<evidence type="ECO:0000256" key="2">
    <source>
        <dbReference type="SAM" id="Phobius"/>
    </source>
</evidence>
<dbReference type="PANTHER" id="PTHR38433:SF1">
    <property type="entry name" value="DUF1641 DOMAIN-CONTAINING PROTEIN"/>
    <property type="match status" value="1"/>
</dbReference>
<feature type="region of interest" description="Disordered" evidence="1">
    <location>
        <begin position="157"/>
        <end position="178"/>
    </location>
</feature>
<proteinExistence type="predicted"/>
<name>A0A553ZVI6_9BACI</name>
<dbReference type="RefSeq" id="WP_143850017.1">
    <property type="nucleotide sequence ID" value="NZ_VLXZ01000012.1"/>
</dbReference>
<feature type="transmembrane region" description="Helical" evidence="2">
    <location>
        <begin position="203"/>
        <end position="223"/>
    </location>
</feature>
<sequence>MAKATTTIRRKTYSEEELKEKELQEIQQLLVNHKDAIHETFEIIQHMQDRRILPMLTALFSEGDKVLNVLVKTVDNPETARALKNMLLMGGVLGTLNVDQLEPIVLKINQGIARMAEFEKIENQSSYVSLVKAVKDPEFRVALNLTVAFLKGLGEDQDAKERTTQQPEDRAHYTADQKVTTAYNAEKEASQRPMQQRSDNHAGWKWLAAAGGISLLTVALTMGSKK</sequence>
<keyword evidence="2" id="KW-0812">Transmembrane</keyword>
<dbReference type="PANTHER" id="PTHR38433">
    <property type="match status" value="1"/>
</dbReference>
<accession>A0A553ZVI6</accession>
<dbReference type="AlphaFoldDB" id="A0A553ZVI6"/>
<keyword evidence="2" id="KW-0472">Membrane</keyword>
<organism evidence="3 4">
    <name type="scientific">Alkalicoccobacillus porphyridii</name>
    <dbReference type="NCBI Taxonomy" id="2597270"/>
    <lineage>
        <taxon>Bacteria</taxon>
        <taxon>Bacillati</taxon>
        <taxon>Bacillota</taxon>
        <taxon>Bacilli</taxon>
        <taxon>Bacillales</taxon>
        <taxon>Bacillaceae</taxon>
        <taxon>Alkalicoccobacillus</taxon>
    </lineage>
</organism>
<evidence type="ECO:0000313" key="3">
    <source>
        <dbReference type="EMBL" id="TSB45355.1"/>
    </source>
</evidence>
<comment type="caution">
    <text evidence="3">The sequence shown here is derived from an EMBL/GenBank/DDBJ whole genome shotgun (WGS) entry which is preliminary data.</text>
</comment>
<gene>
    <name evidence="3" type="ORF">FN960_16805</name>
</gene>
<dbReference type="EMBL" id="VLXZ01000012">
    <property type="protein sequence ID" value="TSB45355.1"/>
    <property type="molecule type" value="Genomic_DNA"/>
</dbReference>
<protein>
    <submittedName>
        <fullName evidence="3">DUF1641 domain-containing protein</fullName>
    </submittedName>
</protein>
<reference evidence="3 4" key="1">
    <citation type="submission" date="2019-07" db="EMBL/GenBank/DDBJ databases">
        <authorList>
            <person name="Park Y.J."/>
            <person name="Jeong S.E."/>
            <person name="Jung H.S."/>
        </authorList>
    </citation>
    <scope>NUCLEOTIDE SEQUENCE [LARGE SCALE GENOMIC DNA]</scope>
    <source>
        <strain evidence="4">P16(2019)</strain>
    </source>
</reference>